<reference evidence="1" key="2">
    <citation type="submission" date="2014-03" db="EMBL/GenBank/DDBJ databases">
        <title>The Genome Annotation of Fusarium oxysporum PHW808.</title>
        <authorList>
            <consortium name="The Broad Institute Genomics Platform"/>
            <person name="Ma L.-J."/>
            <person name="Corby-Kistler H."/>
            <person name="Broz K."/>
            <person name="Gale L.R."/>
            <person name="Jonkers W."/>
            <person name="O'Donnell K."/>
            <person name="Ploetz R."/>
            <person name="Steinberg C."/>
            <person name="Schwartz D.C."/>
            <person name="VanEtten H."/>
            <person name="Zhou S."/>
            <person name="Young S.K."/>
            <person name="Zeng Q."/>
            <person name="Gargeya S."/>
            <person name="Fitzgerald M."/>
            <person name="Abouelleil A."/>
            <person name="Alvarado L."/>
            <person name="Chapman S.B."/>
            <person name="Gainer-Dewar J."/>
            <person name="Goldberg J."/>
            <person name="Griggs A."/>
            <person name="Gujja S."/>
            <person name="Hansen M."/>
            <person name="Howarth C."/>
            <person name="Imamovic A."/>
            <person name="Ireland A."/>
            <person name="Larimer J."/>
            <person name="McCowan C."/>
            <person name="Murphy C."/>
            <person name="Pearson M."/>
            <person name="Poon T.W."/>
            <person name="Priest M."/>
            <person name="Roberts A."/>
            <person name="Saif S."/>
            <person name="Shea T."/>
            <person name="Sykes S."/>
            <person name="Wortman J."/>
            <person name="Nusbaum C."/>
            <person name="Birren B."/>
        </authorList>
    </citation>
    <scope>NUCLEOTIDE SEQUENCE</scope>
    <source>
        <strain evidence="1">54008</strain>
    </source>
</reference>
<proteinExistence type="predicted"/>
<sequence>MHFNSYIRSAIPGDSTLLYAILEISSIHREVTAGILGCKSVEYEQRCLEDLIPSLTDSTKTMPEQPTEAGMNSTHAVTAPVLMQIQKGNLQASSLSDAAMIVALRQEIFVANMTKRAVGPIAECCGIETSLVPGSDATWAYRIIVLAARVTNFVYGDDKKSHSMWNQLWQDVHDWGQHQPDSFKPIYSNMDDQPSNCFLYKIYYVYDCPIAVQQYFQPSRILLLAHDPQTLALGIG</sequence>
<dbReference type="OrthoDB" id="4525710at2759"/>
<protein>
    <recommendedName>
        <fullName evidence="2">Transcription factor domain-containing protein</fullName>
    </recommendedName>
</protein>
<dbReference type="Proteomes" id="UP000030676">
    <property type="component" value="Unassembled WGS sequence"/>
</dbReference>
<organism evidence="1">
    <name type="scientific">Fusarium oxysporum f. sp. conglutinans race 2 54008</name>
    <dbReference type="NCBI Taxonomy" id="1089457"/>
    <lineage>
        <taxon>Eukaryota</taxon>
        <taxon>Fungi</taxon>
        <taxon>Dikarya</taxon>
        <taxon>Ascomycota</taxon>
        <taxon>Pezizomycotina</taxon>
        <taxon>Sordariomycetes</taxon>
        <taxon>Hypocreomycetidae</taxon>
        <taxon>Hypocreales</taxon>
        <taxon>Nectriaceae</taxon>
        <taxon>Fusarium</taxon>
        <taxon>Fusarium oxysporum species complex</taxon>
    </lineage>
</organism>
<dbReference type="EMBL" id="KK033328">
    <property type="protein sequence ID" value="EXL67774.1"/>
    <property type="molecule type" value="Genomic_DNA"/>
</dbReference>
<reference evidence="1" key="1">
    <citation type="submission" date="2011-11" db="EMBL/GenBank/DDBJ databases">
        <title>The Genome Sequence of Fusarium oxysporum PHW808.</title>
        <authorList>
            <consortium name="The Broad Institute Genome Sequencing Platform"/>
            <person name="Ma L.-J."/>
            <person name="Gale L.R."/>
            <person name="Schwartz D.C."/>
            <person name="Zhou S."/>
            <person name="Corby-Kistler H."/>
            <person name="Young S.K."/>
            <person name="Zeng Q."/>
            <person name="Gargeya S."/>
            <person name="Fitzgerald M."/>
            <person name="Haas B."/>
            <person name="Abouelleil A."/>
            <person name="Alvarado L."/>
            <person name="Arachchi H.M."/>
            <person name="Berlin A."/>
            <person name="Brown A."/>
            <person name="Chapman S.B."/>
            <person name="Chen Z."/>
            <person name="Dunbar C."/>
            <person name="Freedman E."/>
            <person name="Gearin G."/>
            <person name="Goldberg J."/>
            <person name="Griggs A."/>
            <person name="Gujja S."/>
            <person name="Heiman D."/>
            <person name="Howarth C."/>
            <person name="Larson L."/>
            <person name="Lui A."/>
            <person name="MacDonald P.J.P."/>
            <person name="Montmayeur A."/>
            <person name="Murphy C."/>
            <person name="Neiman D."/>
            <person name="Pearson M."/>
            <person name="Priest M."/>
            <person name="Roberts A."/>
            <person name="Saif S."/>
            <person name="Shea T."/>
            <person name="Shenoy N."/>
            <person name="Sisk P."/>
            <person name="Stolte C."/>
            <person name="Sykes S."/>
            <person name="Wortman J."/>
            <person name="Nusbaum C."/>
            <person name="Birren B."/>
        </authorList>
    </citation>
    <scope>NUCLEOTIDE SEQUENCE [LARGE SCALE GENOMIC DNA]</scope>
    <source>
        <strain evidence="1">54008</strain>
    </source>
</reference>
<name>X0I3A4_FUSOX</name>
<accession>X0I3A4</accession>
<gene>
    <name evidence="1" type="ORF">FOPG_16117</name>
</gene>
<dbReference type="AlphaFoldDB" id="X0I3A4"/>
<dbReference type="HOGENOM" id="CLU_1175478_0_0_1"/>
<evidence type="ECO:0008006" key="2">
    <source>
        <dbReference type="Google" id="ProtNLM"/>
    </source>
</evidence>
<evidence type="ECO:0000313" key="1">
    <source>
        <dbReference type="EMBL" id="EXL67774.1"/>
    </source>
</evidence>